<dbReference type="AlphaFoldDB" id="A0A428YLS0"/>
<comment type="caution">
    <text evidence="5">The sequence shown here is derived from an EMBL/GenBank/DDBJ whole genome shotgun (WGS) entry which is preliminary data.</text>
</comment>
<dbReference type="OrthoDB" id="9810734at2"/>
<evidence type="ECO:0000313" key="5">
    <source>
        <dbReference type="EMBL" id="RSM68867.1"/>
    </source>
</evidence>
<evidence type="ECO:0000256" key="2">
    <source>
        <dbReference type="ARBA" id="ARBA00006484"/>
    </source>
</evidence>
<dbReference type="Proteomes" id="UP000287547">
    <property type="component" value="Unassembled WGS sequence"/>
</dbReference>
<dbReference type="PROSITE" id="PS00061">
    <property type="entry name" value="ADH_SHORT"/>
    <property type="match status" value="1"/>
</dbReference>
<dbReference type="PRINTS" id="PR00081">
    <property type="entry name" value="GDHRDH"/>
</dbReference>
<dbReference type="Gene3D" id="3.40.50.720">
    <property type="entry name" value="NAD(P)-binding Rossmann-like Domain"/>
    <property type="match status" value="1"/>
</dbReference>
<organism evidence="5 6">
    <name type="scientific">Kibdelosporangium aridum</name>
    <dbReference type="NCBI Taxonomy" id="2030"/>
    <lineage>
        <taxon>Bacteria</taxon>
        <taxon>Bacillati</taxon>
        <taxon>Actinomycetota</taxon>
        <taxon>Actinomycetes</taxon>
        <taxon>Pseudonocardiales</taxon>
        <taxon>Pseudonocardiaceae</taxon>
        <taxon>Kibdelosporangium</taxon>
    </lineage>
</organism>
<proteinExistence type="inferred from homology"/>
<dbReference type="InterPro" id="IPR002347">
    <property type="entry name" value="SDR_fam"/>
</dbReference>
<dbReference type="InterPro" id="IPR051019">
    <property type="entry name" value="VLCFA-Steroid_DH"/>
</dbReference>
<dbReference type="RefSeq" id="WP_037259739.1">
    <property type="nucleotide sequence ID" value="NZ_QHKI01000073.1"/>
</dbReference>
<sequence length="258" mass="27613">MPTALVTGATAGIGNAFVHRLAKDGHNVVLVARTEPRLHEVAAQIKAKYGVETEILPADLSKQDGRLAVEQRLGSGAGDPVDILVNNAGFGTRGRFEDVSVDWMQGQLDVNVTSVLRLTRAAIPGMLERGHGAVINVSSIAGFFPATGPTYGATKSYVTAFSEGIAMALKGTGVRVIALIPGFTRTEFHDRAGDEKQTFPDFMWLSANQVVNECMTDLAHGRVRSIPGWQYKVLVGVTRLLPHGVLRKLEAGLGRGRT</sequence>
<dbReference type="InterPro" id="IPR036291">
    <property type="entry name" value="NAD(P)-bd_dom_sf"/>
</dbReference>
<dbReference type="PANTHER" id="PTHR43899:SF13">
    <property type="entry name" value="RH59310P"/>
    <property type="match status" value="1"/>
</dbReference>
<dbReference type="PRINTS" id="PR00080">
    <property type="entry name" value="SDRFAMILY"/>
</dbReference>
<comment type="subcellular location">
    <subcellularLocation>
        <location evidence="1">Endoplasmic reticulum</location>
    </subcellularLocation>
</comment>
<dbReference type="PIRSF" id="PIRSF000126">
    <property type="entry name" value="11-beta-HSD1"/>
    <property type="match status" value="1"/>
</dbReference>
<dbReference type="GO" id="GO:0016491">
    <property type="term" value="F:oxidoreductase activity"/>
    <property type="evidence" value="ECO:0007669"/>
    <property type="project" value="UniProtKB-KW"/>
</dbReference>
<keyword evidence="3" id="KW-0560">Oxidoreductase</keyword>
<accession>A0A428YLS0</accession>
<dbReference type="InterPro" id="IPR020904">
    <property type="entry name" value="Sc_DH/Rdtase_CS"/>
</dbReference>
<evidence type="ECO:0000313" key="6">
    <source>
        <dbReference type="Proteomes" id="UP000287547"/>
    </source>
</evidence>
<evidence type="ECO:0000256" key="4">
    <source>
        <dbReference type="RuleBase" id="RU000363"/>
    </source>
</evidence>
<reference evidence="5 6" key="1">
    <citation type="submission" date="2018-05" db="EMBL/GenBank/DDBJ databases">
        <title>Evolution of GPA BGCs.</title>
        <authorList>
            <person name="Waglechner N."/>
            <person name="Wright G.D."/>
        </authorList>
    </citation>
    <scope>NUCLEOTIDE SEQUENCE [LARGE SCALE GENOMIC DNA]</scope>
    <source>
        <strain evidence="5 6">A82846</strain>
    </source>
</reference>
<dbReference type="EMBL" id="QHKI01000073">
    <property type="protein sequence ID" value="RSM68867.1"/>
    <property type="molecule type" value="Genomic_DNA"/>
</dbReference>
<dbReference type="Pfam" id="PF00106">
    <property type="entry name" value="adh_short"/>
    <property type="match status" value="1"/>
</dbReference>
<dbReference type="SUPFAM" id="SSF51735">
    <property type="entry name" value="NAD(P)-binding Rossmann-fold domains"/>
    <property type="match status" value="1"/>
</dbReference>
<gene>
    <name evidence="5" type="ORF">DMH04_46605</name>
</gene>
<evidence type="ECO:0000256" key="3">
    <source>
        <dbReference type="ARBA" id="ARBA00023002"/>
    </source>
</evidence>
<dbReference type="PANTHER" id="PTHR43899">
    <property type="entry name" value="RH59310P"/>
    <property type="match status" value="1"/>
</dbReference>
<protein>
    <submittedName>
        <fullName evidence="5">SDR family NAD(P)-dependent oxidoreductase</fullName>
    </submittedName>
</protein>
<comment type="similarity">
    <text evidence="2 4">Belongs to the short-chain dehydrogenases/reductases (SDR) family.</text>
</comment>
<name>A0A428YLS0_KIBAR</name>
<evidence type="ECO:0000256" key="1">
    <source>
        <dbReference type="ARBA" id="ARBA00004240"/>
    </source>
</evidence>